<evidence type="ECO:0000259" key="2">
    <source>
        <dbReference type="Pfam" id="PF21531"/>
    </source>
</evidence>
<evidence type="ECO:0000313" key="3">
    <source>
        <dbReference type="EMBL" id="MFC6006324.1"/>
    </source>
</evidence>
<dbReference type="Pfam" id="PF21531">
    <property type="entry name" value="Rv2175c_wHTH"/>
    <property type="match status" value="1"/>
</dbReference>
<comment type="caution">
    <text evidence="3">The sequence shown here is derived from an EMBL/GenBank/DDBJ whole genome shotgun (WGS) entry which is preliminary data.</text>
</comment>
<evidence type="ECO:0000313" key="4">
    <source>
        <dbReference type="Proteomes" id="UP001596189"/>
    </source>
</evidence>
<dbReference type="GO" id="GO:0003677">
    <property type="term" value="F:DNA binding"/>
    <property type="evidence" value="ECO:0007669"/>
    <property type="project" value="UniProtKB-KW"/>
</dbReference>
<keyword evidence="3" id="KW-0238">DNA-binding</keyword>
<dbReference type="InterPro" id="IPR041098">
    <property type="entry name" value="Rv2175c_C"/>
</dbReference>
<dbReference type="Proteomes" id="UP001596189">
    <property type="component" value="Unassembled WGS sequence"/>
</dbReference>
<name>A0ABW1JBX3_9ACTN</name>
<feature type="domain" description="DNA-binding protein Rv2175c wHTH" evidence="2">
    <location>
        <begin position="5"/>
        <end position="54"/>
    </location>
</feature>
<dbReference type="EMBL" id="JBHSRD010000002">
    <property type="protein sequence ID" value="MFC6006324.1"/>
    <property type="molecule type" value="Genomic_DNA"/>
</dbReference>
<accession>A0ABW1JBX3</accession>
<dbReference type="RefSeq" id="WP_345717169.1">
    <property type="nucleotide sequence ID" value="NZ_BAABFP010000005.1"/>
</dbReference>
<sequence length="118" mass="12532">MTELDALVGDWLTLPDVAERLDIGIMKVRGMVHDGQLIAVRRGDRNILSVPAGLLGAEGLLPELPGTVTVLADAGYEGEDALRWLFTPDDSITGGSPIGALHAGHKTEVRRRAQALAI</sequence>
<keyword evidence="4" id="KW-1185">Reference proteome</keyword>
<dbReference type="InterPro" id="IPR048576">
    <property type="entry name" value="Rv2175c_wHTH"/>
</dbReference>
<proteinExistence type="predicted"/>
<feature type="domain" description="Rv2175c C-terminal" evidence="1">
    <location>
        <begin position="63"/>
        <end position="117"/>
    </location>
</feature>
<protein>
    <submittedName>
        <fullName evidence="3">Rv2175c family DNA-binding protein</fullName>
    </submittedName>
</protein>
<gene>
    <name evidence="3" type="ORF">ACFQDO_04200</name>
</gene>
<dbReference type="Pfam" id="PF18367">
    <property type="entry name" value="Rv2175c_C"/>
    <property type="match status" value="1"/>
</dbReference>
<reference evidence="4" key="1">
    <citation type="journal article" date="2019" name="Int. J. Syst. Evol. Microbiol.">
        <title>The Global Catalogue of Microorganisms (GCM) 10K type strain sequencing project: providing services to taxonomists for standard genome sequencing and annotation.</title>
        <authorList>
            <consortium name="The Broad Institute Genomics Platform"/>
            <consortium name="The Broad Institute Genome Sequencing Center for Infectious Disease"/>
            <person name="Wu L."/>
            <person name="Ma J."/>
        </authorList>
    </citation>
    <scope>NUCLEOTIDE SEQUENCE [LARGE SCALE GENOMIC DNA]</scope>
    <source>
        <strain evidence="4">KACC 14249</strain>
    </source>
</reference>
<organism evidence="3 4">
    <name type="scientific">Angustibacter luteus</name>
    <dbReference type="NCBI Taxonomy" id="658456"/>
    <lineage>
        <taxon>Bacteria</taxon>
        <taxon>Bacillati</taxon>
        <taxon>Actinomycetota</taxon>
        <taxon>Actinomycetes</taxon>
        <taxon>Kineosporiales</taxon>
        <taxon>Kineosporiaceae</taxon>
    </lineage>
</organism>
<evidence type="ECO:0000259" key="1">
    <source>
        <dbReference type="Pfam" id="PF18367"/>
    </source>
</evidence>